<dbReference type="Gene3D" id="2.60.40.1120">
    <property type="entry name" value="Carboxypeptidase-like, regulatory domain"/>
    <property type="match status" value="1"/>
</dbReference>
<evidence type="ECO:0000256" key="1">
    <source>
        <dbReference type="ARBA" id="ARBA00004571"/>
    </source>
</evidence>
<keyword evidence="7 8" id="KW-0998">Cell outer membrane</keyword>
<dbReference type="EMBL" id="FMAR01000020">
    <property type="protein sequence ID" value="SCC62206.1"/>
    <property type="molecule type" value="Genomic_DNA"/>
</dbReference>
<feature type="domain" description="TonB-dependent receptor plug" evidence="12">
    <location>
        <begin position="222"/>
        <end position="327"/>
    </location>
</feature>
<dbReference type="Pfam" id="PF13715">
    <property type="entry name" value="CarbopepD_reg_2"/>
    <property type="match status" value="1"/>
</dbReference>
<dbReference type="InterPro" id="IPR008969">
    <property type="entry name" value="CarboxyPept-like_regulatory"/>
</dbReference>
<evidence type="ECO:0000313" key="13">
    <source>
        <dbReference type="EMBL" id="SCC62206.1"/>
    </source>
</evidence>
<feature type="signal peptide" evidence="10">
    <location>
        <begin position="1"/>
        <end position="24"/>
    </location>
</feature>
<evidence type="ECO:0000256" key="3">
    <source>
        <dbReference type="ARBA" id="ARBA00022452"/>
    </source>
</evidence>
<evidence type="ECO:0000256" key="2">
    <source>
        <dbReference type="ARBA" id="ARBA00022448"/>
    </source>
</evidence>
<dbReference type="OrthoDB" id="9768177at2"/>
<evidence type="ECO:0000256" key="9">
    <source>
        <dbReference type="RuleBase" id="RU003357"/>
    </source>
</evidence>
<evidence type="ECO:0000256" key="6">
    <source>
        <dbReference type="ARBA" id="ARBA00023136"/>
    </source>
</evidence>
<dbReference type="AlphaFoldDB" id="A0A1C4G222"/>
<name>A0A1C4G222_9BACT</name>
<dbReference type="InterPro" id="IPR012910">
    <property type="entry name" value="Plug_dom"/>
</dbReference>
<proteinExistence type="inferred from homology"/>
<keyword evidence="10" id="KW-0732">Signal</keyword>
<reference evidence="13 14" key="1">
    <citation type="submission" date="2016-08" db="EMBL/GenBank/DDBJ databases">
        <authorList>
            <person name="Seilhamer J.J."/>
        </authorList>
    </citation>
    <scope>NUCLEOTIDE SEQUENCE [LARGE SCALE GENOMIC DNA]</scope>
    <source>
        <strain evidence="13 14">A37T2</strain>
    </source>
</reference>
<evidence type="ECO:0000256" key="7">
    <source>
        <dbReference type="ARBA" id="ARBA00023237"/>
    </source>
</evidence>
<organism evidence="13 14">
    <name type="scientific">Chitinophaga costaii</name>
    <dbReference type="NCBI Taxonomy" id="1335309"/>
    <lineage>
        <taxon>Bacteria</taxon>
        <taxon>Pseudomonadati</taxon>
        <taxon>Bacteroidota</taxon>
        <taxon>Chitinophagia</taxon>
        <taxon>Chitinophagales</taxon>
        <taxon>Chitinophagaceae</taxon>
        <taxon>Chitinophaga</taxon>
    </lineage>
</organism>
<dbReference type="RefSeq" id="WP_089715384.1">
    <property type="nucleotide sequence ID" value="NZ_FMAR01000020.1"/>
</dbReference>
<keyword evidence="14" id="KW-1185">Reference proteome</keyword>
<keyword evidence="6 8" id="KW-0472">Membrane</keyword>
<keyword evidence="2 8" id="KW-0813">Transport</keyword>
<evidence type="ECO:0000256" key="4">
    <source>
        <dbReference type="ARBA" id="ARBA00022692"/>
    </source>
</evidence>
<dbReference type="GO" id="GO:0009279">
    <property type="term" value="C:cell outer membrane"/>
    <property type="evidence" value="ECO:0007669"/>
    <property type="project" value="UniProtKB-SubCell"/>
</dbReference>
<sequence>MKRGVHVMLMFPLALLLPTSSLLARQVAASADQPVVAAEALPAAAAPQPEEVTLKFAFQEIEDKFSVSIAYKSELVKSKKLQFAVNDFKSPEEALEKALKAFPLHFEKVREHFYMVTEKELSGSGEAIQQDPVQGVVRDEKGNALAGVTVKVKGTSIGTVTDITGHFKLQTPGTTGEQLEVTYIGFETQTINIRGQLEFNLILKESSSSLNEVVVTGYTTQKKKDLTGAVSVVKMDALTRQPTSDVTSQLQGQASGVTVVGGGQPGQQPDIRIRGVNTFGDNTPLYVVDGVPTGNVSDINPADIASMQVLKDAGAASIYGARASNGVIIVTTKRGGGKIKITYDGYYGVQHPKGGNVLHTLNTQEMANLRWKAMENPGSDLYGYGTTPVIPDYIAPKGAMEGDPSVDPSLYNVNPNYTSLDEYNNFYRITRANKQGTDWYHAVFKNAPITSHNLTATGSTDKASYLFSLNYFNQQGTLDYTYYKRYTLRSNTSYNITDHIRVGENLAFSMVDNPQVAVLSPDGILAMVMREQPIIPVYDIKGNFAGSYGGNELGDAENPVANQYRTRNNKGFTTRLFGNVFAEVDLFKKFTLRTSFGGDVGSDWAHSFSYPTYENKEYFSINQYSQSADNSHEWTWTNTLTYHSLLGKYHDLKVIVGTEANDSRSNSVGGSTSDYYSFDPPYPTLSTGSGLRTNYSDSYIRSLFSLIGRVDYAFKDKYLIGFTIRRDGSSVFVDNKYGNFPAVSAAWRISDEKFMKGITWLTDLKIRGSYGIMGNQQNPSQTNGYTTFAGVRTSSYYDLGGTNNSIVEGFQPSQIGAPQAKWEKDINTNVGFDATLLGDHIDISADYYQKDIKDLLYNPTMPGLVGTATTPYINVGSMQNHGIDLSLGGHTTIAHDLRLDATITFTAYKNKVVKVADNSNYFDIGKDRLGNIIRNQVGHPTSAFFGYKIDGFFNSQEDIDNADAQARKNGDPDAIYETDEGIGRFKYKDVNGDGQITPDDRTFLGSPHPDFAYGLNLGLAYKGFDFSMTLYGTQGNDIWNSVLWWRDFYGNFASAKSKTALYNSWTDENHHAKAPKQEEKSYFSTGGTANSYYIENGSYLRCKNMQLGYTLPSSLLGKYGVTKVHIYVQAANLFTITKYSGLDPELSGGVTGFGVDNMGYPNQRQYLVGLNVGF</sequence>
<dbReference type="PROSITE" id="PS52016">
    <property type="entry name" value="TONB_DEPENDENT_REC_3"/>
    <property type="match status" value="1"/>
</dbReference>
<evidence type="ECO:0000256" key="8">
    <source>
        <dbReference type="PROSITE-ProRule" id="PRU01360"/>
    </source>
</evidence>
<dbReference type="InterPro" id="IPR023996">
    <property type="entry name" value="TonB-dep_OMP_SusC/RagA"/>
</dbReference>
<evidence type="ECO:0000313" key="14">
    <source>
        <dbReference type="Proteomes" id="UP000242818"/>
    </source>
</evidence>
<dbReference type="InterPro" id="IPR023997">
    <property type="entry name" value="TonB-dep_OMP_SusC/RagA_CS"/>
</dbReference>
<feature type="chain" id="PRO_5008692257" evidence="10">
    <location>
        <begin position="25"/>
        <end position="1174"/>
    </location>
</feature>
<evidence type="ECO:0000259" key="11">
    <source>
        <dbReference type="Pfam" id="PF00593"/>
    </source>
</evidence>
<dbReference type="SUPFAM" id="SSF49464">
    <property type="entry name" value="Carboxypeptidase regulatory domain-like"/>
    <property type="match status" value="1"/>
</dbReference>
<comment type="similarity">
    <text evidence="8 9">Belongs to the TonB-dependent receptor family.</text>
</comment>
<evidence type="ECO:0000256" key="5">
    <source>
        <dbReference type="ARBA" id="ARBA00023077"/>
    </source>
</evidence>
<dbReference type="NCBIfam" id="TIGR04057">
    <property type="entry name" value="SusC_RagA_signa"/>
    <property type="match status" value="1"/>
</dbReference>
<evidence type="ECO:0000256" key="10">
    <source>
        <dbReference type="SAM" id="SignalP"/>
    </source>
</evidence>
<keyword evidence="5 9" id="KW-0798">TonB box</keyword>
<dbReference type="STRING" id="1335309.GA0116948_1205"/>
<dbReference type="InterPro" id="IPR037066">
    <property type="entry name" value="Plug_dom_sf"/>
</dbReference>
<feature type="domain" description="TonB-dependent receptor-like beta-barrel" evidence="11">
    <location>
        <begin position="551"/>
        <end position="938"/>
    </location>
</feature>
<dbReference type="Gene3D" id="2.40.170.20">
    <property type="entry name" value="TonB-dependent receptor, beta-barrel domain"/>
    <property type="match status" value="1"/>
</dbReference>
<dbReference type="InterPro" id="IPR000531">
    <property type="entry name" value="Beta-barrel_TonB"/>
</dbReference>
<dbReference type="InterPro" id="IPR039426">
    <property type="entry name" value="TonB-dep_rcpt-like"/>
</dbReference>
<keyword evidence="4 8" id="KW-0812">Transmembrane</keyword>
<protein>
    <submittedName>
        <fullName evidence="13">TonB-linked outer membrane protein, SusC/RagA family</fullName>
    </submittedName>
</protein>
<evidence type="ECO:0000259" key="12">
    <source>
        <dbReference type="Pfam" id="PF07715"/>
    </source>
</evidence>
<accession>A0A1C4G222</accession>
<dbReference type="SUPFAM" id="SSF56935">
    <property type="entry name" value="Porins"/>
    <property type="match status" value="1"/>
</dbReference>
<comment type="subcellular location">
    <subcellularLocation>
        <location evidence="1 8">Cell outer membrane</location>
        <topology evidence="1 8">Multi-pass membrane protein</topology>
    </subcellularLocation>
</comment>
<dbReference type="InterPro" id="IPR036942">
    <property type="entry name" value="Beta-barrel_TonB_sf"/>
</dbReference>
<keyword evidence="3 8" id="KW-1134">Transmembrane beta strand</keyword>
<dbReference type="NCBIfam" id="TIGR04056">
    <property type="entry name" value="OMP_RagA_SusC"/>
    <property type="match status" value="1"/>
</dbReference>
<dbReference type="Pfam" id="PF00593">
    <property type="entry name" value="TonB_dep_Rec_b-barrel"/>
    <property type="match status" value="1"/>
</dbReference>
<dbReference type="Pfam" id="PF07715">
    <property type="entry name" value="Plug"/>
    <property type="match status" value="1"/>
</dbReference>
<dbReference type="Gene3D" id="2.170.130.10">
    <property type="entry name" value="TonB-dependent receptor, plug domain"/>
    <property type="match status" value="1"/>
</dbReference>
<gene>
    <name evidence="13" type="ORF">GA0116948_1205</name>
</gene>
<dbReference type="Proteomes" id="UP000242818">
    <property type="component" value="Unassembled WGS sequence"/>
</dbReference>